<dbReference type="OrthoDB" id="8757135at2"/>
<feature type="chain" id="PRO_5002895199" description="Lipoprotein" evidence="1">
    <location>
        <begin position="21"/>
        <end position="160"/>
    </location>
</feature>
<reference evidence="2 3" key="1">
    <citation type="journal article" date="2011" name="J. Bacteriol.">
        <title>Genome sequence of 'Pedosphaera parvula' Ellin514, an aerobic Verrucomicrobial isolate from pasture soil.</title>
        <authorList>
            <person name="Kant R."/>
            <person name="van Passel M.W."/>
            <person name="Sangwan P."/>
            <person name="Palva A."/>
            <person name="Lucas S."/>
            <person name="Copeland A."/>
            <person name="Lapidus A."/>
            <person name="Glavina Del Rio T."/>
            <person name="Dalin E."/>
            <person name="Tice H."/>
            <person name="Bruce D."/>
            <person name="Goodwin L."/>
            <person name="Pitluck S."/>
            <person name="Chertkov O."/>
            <person name="Larimer F.W."/>
            <person name="Land M.L."/>
            <person name="Hauser L."/>
            <person name="Brettin T.S."/>
            <person name="Detter J.C."/>
            <person name="Han S."/>
            <person name="de Vos W.M."/>
            <person name="Janssen P.H."/>
            <person name="Smidt H."/>
        </authorList>
    </citation>
    <scope>NUCLEOTIDE SEQUENCE [LARGE SCALE GENOMIC DNA]</scope>
    <source>
        <strain evidence="2 3">Ellin514</strain>
    </source>
</reference>
<dbReference type="Proteomes" id="UP000003688">
    <property type="component" value="Unassembled WGS sequence"/>
</dbReference>
<dbReference type="EMBL" id="ABOX02000095">
    <property type="protein sequence ID" value="EEF56997.1"/>
    <property type="molecule type" value="Genomic_DNA"/>
</dbReference>
<evidence type="ECO:0000313" key="2">
    <source>
        <dbReference type="EMBL" id="EEF56997.1"/>
    </source>
</evidence>
<evidence type="ECO:0008006" key="4">
    <source>
        <dbReference type="Google" id="ProtNLM"/>
    </source>
</evidence>
<keyword evidence="1" id="KW-0732">Signal</keyword>
<comment type="caution">
    <text evidence="2">The sequence shown here is derived from an EMBL/GenBank/DDBJ whole genome shotgun (WGS) entry which is preliminary data.</text>
</comment>
<dbReference type="RefSeq" id="WP_007418969.1">
    <property type="nucleotide sequence ID" value="NZ_ABOX02000095.1"/>
</dbReference>
<evidence type="ECO:0000256" key="1">
    <source>
        <dbReference type="SAM" id="SignalP"/>
    </source>
</evidence>
<evidence type="ECO:0000313" key="3">
    <source>
        <dbReference type="Proteomes" id="UP000003688"/>
    </source>
</evidence>
<sequence precursor="true">MRPLVYLIVVVIAAAVSSSAGTDKSPRYQDFSVTNIFKGKPTTVDLSSHAQARRYRTQLRKQAAEGPNFAGHYKNAIWGCGSSCAAFAIIDSQSGRVYFPPELPYVTYTHWAGDDYGLQFRIDSRLLILHGSPQEKPEVGTFYYVWQTNTLSLIRSELKK</sequence>
<feature type="signal peptide" evidence="1">
    <location>
        <begin position="1"/>
        <end position="20"/>
    </location>
</feature>
<gene>
    <name evidence="2" type="ORF">Cflav_PD0032</name>
</gene>
<organism evidence="2 3">
    <name type="scientific">Pedosphaera parvula (strain Ellin514)</name>
    <dbReference type="NCBI Taxonomy" id="320771"/>
    <lineage>
        <taxon>Bacteria</taxon>
        <taxon>Pseudomonadati</taxon>
        <taxon>Verrucomicrobiota</taxon>
        <taxon>Pedosphaerae</taxon>
        <taxon>Pedosphaerales</taxon>
        <taxon>Pedosphaeraceae</taxon>
        <taxon>Pedosphaera</taxon>
    </lineage>
</organism>
<name>B9XT36_PEDPL</name>
<protein>
    <recommendedName>
        <fullName evidence="4">Lipoprotein</fullName>
    </recommendedName>
</protein>
<accession>B9XT36</accession>
<proteinExistence type="predicted"/>
<keyword evidence="3" id="KW-1185">Reference proteome</keyword>
<dbReference type="AlphaFoldDB" id="B9XT36"/>